<accession>A0A367WZP2</accession>
<dbReference type="OrthoDB" id="9799347at2"/>
<feature type="signal peptide" evidence="2">
    <location>
        <begin position="1"/>
        <end position="20"/>
    </location>
</feature>
<dbReference type="Pfam" id="PF00578">
    <property type="entry name" value="AhpC-TSA"/>
    <property type="match status" value="1"/>
</dbReference>
<dbReference type="InterPro" id="IPR017937">
    <property type="entry name" value="Thioredoxin_CS"/>
</dbReference>
<proteinExistence type="predicted"/>
<dbReference type="Gene3D" id="3.40.30.10">
    <property type="entry name" value="Glutaredoxin"/>
    <property type="match status" value="1"/>
</dbReference>
<dbReference type="AlphaFoldDB" id="A0A367WZP2"/>
<sequence>MRILPTVLLLAVLGLPGAKAAEPVGVPLHETSRPLPVLAFTDAEGRPRTLADFRGKMVLLNIWATWCGPCRREMPTLDRLQARLGGDRFEVIALSIDRAGIGVVRAFFDETDIENLRIFIDESGRAARDLKILGLPATLLIGRDGRELGRLVGPAEWDTPEMIAFFETVIAKHTGKGTRP</sequence>
<dbReference type="SUPFAM" id="SSF52833">
    <property type="entry name" value="Thioredoxin-like"/>
    <property type="match status" value="1"/>
</dbReference>
<comment type="caution">
    <text evidence="4">The sequence shown here is derived from an EMBL/GenBank/DDBJ whole genome shotgun (WGS) entry which is preliminary data.</text>
</comment>
<dbReference type="RefSeq" id="WP_114089487.1">
    <property type="nucleotide sequence ID" value="NZ_JPWH01000015.1"/>
</dbReference>
<dbReference type="InterPro" id="IPR050553">
    <property type="entry name" value="Thioredoxin_ResA/DsbE_sf"/>
</dbReference>
<feature type="domain" description="Thioredoxin" evidence="3">
    <location>
        <begin position="29"/>
        <end position="171"/>
    </location>
</feature>
<evidence type="ECO:0000256" key="2">
    <source>
        <dbReference type="SAM" id="SignalP"/>
    </source>
</evidence>
<dbReference type="GO" id="GO:0015036">
    <property type="term" value="F:disulfide oxidoreductase activity"/>
    <property type="evidence" value="ECO:0007669"/>
    <property type="project" value="UniProtKB-ARBA"/>
</dbReference>
<organism evidence="4 5">
    <name type="scientific">Thalassospira profundimaris</name>
    <dbReference type="NCBI Taxonomy" id="502049"/>
    <lineage>
        <taxon>Bacteria</taxon>
        <taxon>Pseudomonadati</taxon>
        <taxon>Pseudomonadota</taxon>
        <taxon>Alphaproteobacteria</taxon>
        <taxon>Rhodospirillales</taxon>
        <taxon>Thalassospiraceae</taxon>
        <taxon>Thalassospira</taxon>
    </lineage>
</organism>
<feature type="chain" id="PRO_5016759942" evidence="2">
    <location>
        <begin position="21"/>
        <end position="180"/>
    </location>
</feature>
<dbReference type="InterPro" id="IPR013766">
    <property type="entry name" value="Thioredoxin_domain"/>
</dbReference>
<dbReference type="PROSITE" id="PS00194">
    <property type="entry name" value="THIOREDOXIN_1"/>
    <property type="match status" value="1"/>
</dbReference>
<dbReference type="GO" id="GO:0016209">
    <property type="term" value="F:antioxidant activity"/>
    <property type="evidence" value="ECO:0007669"/>
    <property type="project" value="InterPro"/>
</dbReference>
<dbReference type="PANTHER" id="PTHR42852">
    <property type="entry name" value="THIOL:DISULFIDE INTERCHANGE PROTEIN DSBE"/>
    <property type="match status" value="1"/>
</dbReference>
<dbReference type="PANTHER" id="PTHR42852:SF13">
    <property type="entry name" value="PROTEIN DIPZ"/>
    <property type="match status" value="1"/>
</dbReference>
<dbReference type="Proteomes" id="UP000252517">
    <property type="component" value="Unassembled WGS sequence"/>
</dbReference>
<dbReference type="InterPro" id="IPR000866">
    <property type="entry name" value="AhpC/TSA"/>
</dbReference>
<dbReference type="EMBL" id="JPWH01000015">
    <property type="protein sequence ID" value="RCK45981.1"/>
    <property type="molecule type" value="Genomic_DNA"/>
</dbReference>
<dbReference type="InterPro" id="IPR036249">
    <property type="entry name" value="Thioredoxin-like_sf"/>
</dbReference>
<keyword evidence="2" id="KW-0732">Signal</keyword>
<gene>
    <name evidence="4" type="ORF">TH25_17290</name>
</gene>
<evidence type="ECO:0000256" key="1">
    <source>
        <dbReference type="ARBA" id="ARBA00023284"/>
    </source>
</evidence>
<protein>
    <submittedName>
        <fullName evidence="4">Thiol-disulfide interchange protein</fullName>
    </submittedName>
</protein>
<evidence type="ECO:0000313" key="4">
    <source>
        <dbReference type="EMBL" id="RCK45981.1"/>
    </source>
</evidence>
<evidence type="ECO:0000259" key="3">
    <source>
        <dbReference type="PROSITE" id="PS51352"/>
    </source>
</evidence>
<evidence type="ECO:0000313" key="5">
    <source>
        <dbReference type="Proteomes" id="UP000252517"/>
    </source>
</evidence>
<dbReference type="CDD" id="cd02966">
    <property type="entry name" value="TlpA_like_family"/>
    <property type="match status" value="1"/>
</dbReference>
<reference evidence="4 5" key="1">
    <citation type="submission" date="2014-07" db="EMBL/GenBank/DDBJ databases">
        <title>Draft genome sequence of Thalassospira profundimaris S25-3-2.</title>
        <authorList>
            <person name="Lai Q."/>
            <person name="Shao Z."/>
        </authorList>
    </citation>
    <scope>NUCLEOTIDE SEQUENCE [LARGE SCALE GENOMIC DNA]</scope>
    <source>
        <strain evidence="4 5">S25-3-2</strain>
    </source>
</reference>
<keyword evidence="1" id="KW-0676">Redox-active center</keyword>
<name>A0A367WZP2_9PROT</name>
<dbReference type="PROSITE" id="PS51352">
    <property type="entry name" value="THIOREDOXIN_2"/>
    <property type="match status" value="1"/>
</dbReference>